<name>A0A2U2MXR2_9GAMM</name>
<organism evidence="10 11">
    <name type="scientific">Sediminicurvatus halobius</name>
    <dbReference type="NCBI Taxonomy" id="2182432"/>
    <lineage>
        <taxon>Bacteria</taxon>
        <taxon>Pseudomonadati</taxon>
        <taxon>Pseudomonadota</taxon>
        <taxon>Gammaproteobacteria</taxon>
        <taxon>Chromatiales</taxon>
        <taxon>Ectothiorhodospiraceae</taxon>
        <taxon>Sediminicurvatus</taxon>
    </lineage>
</organism>
<comment type="caution">
    <text evidence="10">The sequence shown here is derived from an EMBL/GenBank/DDBJ whole genome shotgun (WGS) entry which is preliminary data.</text>
</comment>
<comment type="subcellular location">
    <subcellularLocation>
        <location evidence="1 8">Cell membrane</location>
        <topology evidence="1 8">Multi-pass membrane protein</topology>
    </subcellularLocation>
</comment>
<evidence type="ECO:0000256" key="6">
    <source>
        <dbReference type="ARBA" id="ARBA00022989"/>
    </source>
</evidence>
<dbReference type="GO" id="GO:0055085">
    <property type="term" value="P:transmembrane transport"/>
    <property type="evidence" value="ECO:0007669"/>
    <property type="project" value="InterPro"/>
</dbReference>
<dbReference type="PANTHER" id="PTHR42929">
    <property type="entry name" value="INNER MEMBRANE ABC TRANSPORTER PERMEASE PROTEIN YDCU-RELATED-RELATED"/>
    <property type="match status" value="1"/>
</dbReference>
<dbReference type="GO" id="GO:0005886">
    <property type="term" value="C:plasma membrane"/>
    <property type="evidence" value="ECO:0007669"/>
    <property type="project" value="UniProtKB-SubCell"/>
</dbReference>
<dbReference type="Gene3D" id="1.10.3720.10">
    <property type="entry name" value="MetI-like"/>
    <property type="match status" value="1"/>
</dbReference>
<feature type="transmembrane region" description="Helical" evidence="8">
    <location>
        <begin position="41"/>
        <end position="63"/>
    </location>
</feature>
<dbReference type="Pfam" id="PF00528">
    <property type="entry name" value="BPD_transp_1"/>
    <property type="match status" value="1"/>
</dbReference>
<reference evidence="10 11" key="1">
    <citation type="submission" date="2018-05" db="EMBL/GenBank/DDBJ databases">
        <title>Spiribacter halobius sp. nov., a moderately halophilic bacterium isolated from marine solar saltern.</title>
        <authorList>
            <person name="Zheng W.-S."/>
            <person name="Lu D.-C."/>
            <person name="Du Z.-J."/>
        </authorList>
    </citation>
    <scope>NUCLEOTIDE SEQUENCE [LARGE SCALE GENOMIC DNA]</scope>
    <source>
        <strain evidence="10 11">E85</strain>
    </source>
</reference>
<keyword evidence="5 8" id="KW-0812">Transmembrane</keyword>
<evidence type="ECO:0000256" key="7">
    <source>
        <dbReference type="ARBA" id="ARBA00023136"/>
    </source>
</evidence>
<dbReference type="Proteomes" id="UP000245474">
    <property type="component" value="Unassembled WGS sequence"/>
</dbReference>
<evidence type="ECO:0000256" key="2">
    <source>
        <dbReference type="ARBA" id="ARBA00007069"/>
    </source>
</evidence>
<feature type="transmembrane region" description="Helical" evidence="8">
    <location>
        <begin position="122"/>
        <end position="141"/>
    </location>
</feature>
<protein>
    <submittedName>
        <fullName evidence="10">Spermidine/putrescine ABC transporter permease</fullName>
    </submittedName>
</protein>
<sequence length="306" mass="33121">MNSLPHSARALPAAPGRRRRLVLGHRASRGVYAAVWSLPLALWQTLFFVLPLGFLLVLTFWVVQNYRLQPDFSLVNWIDVLGGASFWKTYFRTVALALGSALVATVIAFPCAYALAFTVSPAVRRLGVLLLVTPFFTSYLVRVYSWMSILSDHGALNAVLKSLGVGAISVLNSAAGTLVGYLTLCLPLAILIQLMSLANVDRSLIEAAHNLRCPRWRTVFSVIIPSARVGIVVAAVFTFILSFGDFVSPTYLGGGNPPTLSILITDFTKSGQQWPRAAVVAITMIVTLLAAVSLALGFAYRGRGVR</sequence>
<proteinExistence type="inferred from homology"/>
<evidence type="ECO:0000256" key="4">
    <source>
        <dbReference type="ARBA" id="ARBA00022475"/>
    </source>
</evidence>
<evidence type="ECO:0000259" key="9">
    <source>
        <dbReference type="PROSITE" id="PS50928"/>
    </source>
</evidence>
<evidence type="ECO:0000256" key="5">
    <source>
        <dbReference type="ARBA" id="ARBA00022692"/>
    </source>
</evidence>
<keyword evidence="11" id="KW-1185">Reference proteome</keyword>
<gene>
    <name evidence="10" type="ORF">DEM34_14490</name>
</gene>
<dbReference type="AlphaFoldDB" id="A0A2U2MXR2"/>
<feature type="transmembrane region" description="Helical" evidence="8">
    <location>
        <begin position="94"/>
        <end position="116"/>
    </location>
</feature>
<evidence type="ECO:0000313" key="10">
    <source>
        <dbReference type="EMBL" id="PWG61815.1"/>
    </source>
</evidence>
<comment type="similarity">
    <text evidence="2">Belongs to the binding-protein-dependent transport system permease family. CysTW subfamily.</text>
</comment>
<dbReference type="InterPro" id="IPR035906">
    <property type="entry name" value="MetI-like_sf"/>
</dbReference>
<keyword evidence="6 8" id="KW-1133">Transmembrane helix</keyword>
<evidence type="ECO:0000256" key="1">
    <source>
        <dbReference type="ARBA" id="ARBA00004651"/>
    </source>
</evidence>
<dbReference type="SUPFAM" id="SSF161098">
    <property type="entry name" value="MetI-like"/>
    <property type="match status" value="1"/>
</dbReference>
<keyword evidence="4" id="KW-1003">Cell membrane</keyword>
<dbReference type="PANTHER" id="PTHR42929:SF1">
    <property type="entry name" value="INNER MEMBRANE ABC TRANSPORTER PERMEASE PROTEIN YDCU-RELATED"/>
    <property type="match status" value="1"/>
</dbReference>
<dbReference type="EMBL" id="QFFI01000026">
    <property type="protein sequence ID" value="PWG61815.1"/>
    <property type="molecule type" value="Genomic_DNA"/>
</dbReference>
<accession>A0A2U2MXR2</accession>
<dbReference type="RefSeq" id="WP_109679547.1">
    <property type="nucleotide sequence ID" value="NZ_CP086615.1"/>
</dbReference>
<dbReference type="OrthoDB" id="9807047at2"/>
<keyword evidence="7 8" id="KW-0472">Membrane</keyword>
<evidence type="ECO:0000313" key="11">
    <source>
        <dbReference type="Proteomes" id="UP000245474"/>
    </source>
</evidence>
<feature type="transmembrane region" description="Helical" evidence="8">
    <location>
        <begin position="219"/>
        <end position="243"/>
    </location>
</feature>
<evidence type="ECO:0000256" key="3">
    <source>
        <dbReference type="ARBA" id="ARBA00022448"/>
    </source>
</evidence>
<keyword evidence="3 8" id="KW-0813">Transport</keyword>
<evidence type="ECO:0000256" key="8">
    <source>
        <dbReference type="RuleBase" id="RU363032"/>
    </source>
</evidence>
<dbReference type="InterPro" id="IPR000515">
    <property type="entry name" value="MetI-like"/>
</dbReference>
<feature type="transmembrane region" description="Helical" evidence="8">
    <location>
        <begin position="178"/>
        <end position="198"/>
    </location>
</feature>
<dbReference type="CDD" id="cd06261">
    <property type="entry name" value="TM_PBP2"/>
    <property type="match status" value="1"/>
</dbReference>
<feature type="domain" description="ABC transmembrane type-1" evidence="9">
    <location>
        <begin position="90"/>
        <end position="295"/>
    </location>
</feature>
<feature type="transmembrane region" description="Helical" evidence="8">
    <location>
        <begin position="277"/>
        <end position="300"/>
    </location>
</feature>
<dbReference type="PROSITE" id="PS50928">
    <property type="entry name" value="ABC_TM1"/>
    <property type="match status" value="1"/>
</dbReference>